<dbReference type="InterPro" id="IPR002347">
    <property type="entry name" value="SDR_fam"/>
</dbReference>
<dbReference type="PRINTS" id="PR00081">
    <property type="entry name" value="GDHRDH"/>
</dbReference>
<dbReference type="CDD" id="cd05233">
    <property type="entry name" value="SDR_c"/>
    <property type="match status" value="1"/>
</dbReference>
<name>A0A1H9UNI0_9MICO</name>
<dbReference type="STRING" id="587636.SAMN05216199_2020"/>
<dbReference type="Gene3D" id="3.40.50.720">
    <property type="entry name" value="NAD(P)-binding Rossmann-like Domain"/>
    <property type="match status" value="1"/>
</dbReference>
<dbReference type="InterPro" id="IPR036291">
    <property type="entry name" value="NAD(P)-bd_dom_sf"/>
</dbReference>
<dbReference type="PANTHER" id="PTHR43669">
    <property type="entry name" value="5-KETO-D-GLUCONATE 5-REDUCTASE"/>
    <property type="match status" value="1"/>
</dbReference>
<organism evidence="3 4">
    <name type="scientific">Pedococcus cremeus</name>
    <dbReference type="NCBI Taxonomy" id="587636"/>
    <lineage>
        <taxon>Bacteria</taxon>
        <taxon>Bacillati</taxon>
        <taxon>Actinomycetota</taxon>
        <taxon>Actinomycetes</taxon>
        <taxon>Micrococcales</taxon>
        <taxon>Intrasporangiaceae</taxon>
        <taxon>Pedococcus</taxon>
    </lineage>
</organism>
<dbReference type="RefSeq" id="WP_091757750.1">
    <property type="nucleotide sequence ID" value="NZ_FOHB01000003.1"/>
</dbReference>
<evidence type="ECO:0000256" key="1">
    <source>
        <dbReference type="ARBA" id="ARBA00006484"/>
    </source>
</evidence>
<keyword evidence="4" id="KW-1185">Reference proteome</keyword>
<dbReference type="EMBL" id="FOHB01000003">
    <property type="protein sequence ID" value="SES10841.1"/>
    <property type="molecule type" value="Genomic_DNA"/>
</dbReference>
<proteinExistence type="inferred from homology"/>
<dbReference type="PROSITE" id="PS00061">
    <property type="entry name" value="ADH_SHORT"/>
    <property type="match status" value="1"/>
</dbReference>
<protein>
    <submittedName>
        <fullName evidence="3">Short-chain dehydrogenase</fullName>
    </submittedName>
</protein>
<accession>A0A1H9UNI0</accession>
<dbReference type="GO" id="GO:0016491">
    <property type="term" value="F:oxidoreductase activity"/>
    <property type="evidence" value="ECO:0007669"/>
    <property type="project" value="UniProtKB-KW"/>
</dbReference>
<dbReference type="Proteomes" id="UP000199019">
    <property type="component" value="Unassembled WGS sequence"/>
</dbReference>
<evidence type="ECO:0000313" key="4">
    <source>
        <dbReference type="Proteomes" id="UP000199019"/>
    </source>
</evidence>
<evidence type="ECO:0000313" key="3">
    <source>
        <dbReference type="EMBL" id="SES10841.1"/>
    </source>
</evidence>
<dbReference type="InterPro" id="IPR020904">
    <property type="entry name" value="Sc_DH/Rdtase_CS"/>
</dbReference>
<dbReference type="SUPFAM" id="SSF51735">
    <property type="entry name" value="NAD(P)-binding Rossmann-fold domains"/>
    <property type="match status" value="1"/>
</dbReference>
<keyword evidence="2" id="KW-0560">Oxidoreductase</keyword>
<gene>
    <name evidence="3" type="ORF">SAMN05216199_2020</name>
</gene>
<dbReference type="OrthoDB" id="210852at2"/>
<evidence type="ECO:0000256" key="2">
    <source>
        <dbReference type="ARBA" id="ARBA00023002"/>
    </source>
</evidence>
<dbReference type="PANTHER" id="PTHR43669:SF3">
    <property type="entry name" value="ALCOHOL DEHYDROGENASE, PUTATIVE (AFU_ORTHOLOGUE AFUA_3G03445)-RELATED"/>
    <property type="match status" value="1"/>
</dbReference>
<sequence>MTLDLAGAGVVVTGAGRGIGAACVRAFAARGARVVVNDLDAAAAEATAREVGGHAAPGDAAGEEGVERLVSRARELLGGIDVFCANAGVARGGGEDADDDAWALSWDVNVMAHVRAARLLVPEWLERGGGTFVATVSAAGLLTMPGAAPYAVSKHSAYAFAEWLSMTHGDKGIRVHAVCPQGVRTDMLRASGEAGRALLEPSAVEPELVAEALLEAMEANRFLVLPHPEVAAMYAARAADPDRWLAGMRRLLGAP</sequence>
<dbReference type="Pfam" id="PF00106">
    <property type="entry name" value="adh_short"/>
    <property type="match status" value="1"/>
</dbReference>
<comment type="similarity">
    <text evidence="1">Belongs to the short-chain dehydrogenases/reductases (SDR) family.</text>
</comment>
<reference evidence="4" key="1">
    <citation type="submission" date="2016-10" db="EMBL/GenBank/DDBJ databases">
        <authorList>
            <person name="Varghese N."/>
            <person name="Submissions S."/>
        </authorList>
    </citation>
    <scope>NUCLEOTIDE SEQUENCE [LARGE SCALE GENOMIC DNA]</scope>
    <source>
        <strain evidence="4">CGMCC 1.6963</strain>
    </source>
</reference>
<dbReference type="AlphaFoldDB" id="A0A1H9UNI0"/>